<dbReference type="PANTHER" id="PTHR36985">
    <property type="entry name" value="TRANSLOCATION AND ASSEMBLY MODULE SUBUNIT TAMB"/>
    <property type="match status" value="1"/>
</dbReference>
<gene>
    <name evidence="8" type="ORF">HNQ61_003152</name>
</gene>
<feature type="region of interest" description="Disordered" evidence="5">
    <location>
        <begin position="1656"/>
        <end position="1692"/>
    </location>
</feature>
<dbReference type="GO" id="GO:0009306">
    <property type="term" value="P:protein secretion"/>
    <property type="evidence" value="ECO:0007669"/>
    <property type="project" value="InterPro"/>
</dbReference>
<evidence type="ECO:0000256" key="1">
    <source>
        <dbReference type="ARBA" id="ARBA00004167"/>
    </source>
</evidence>
<keyword evidence="3 6" id="KW-1133">Transmembrane helix</keyword>
<dbReference type="InterPro" id="IPR007452">
    <property type="entry name" value="TamB_C"/>
</dbReference>
<feature type="transmembrane region" description="Helical" evidence="6">
    <location>
        <begin position="40"/>
        <end position="62"/>
    </location>
</feature>
<feature type="domain" description="Translocation and assembly module TamB C-terminal" evidence="7">
    <location>
        <begin position="1258"/>
        <end position="1619"/>
    </location>
</feature>
<feature type="compositionally biased region" description="Pro residues" evidence="5">
    <location>
        <begin position="1680"/>
        <end position="1692"/>
    </location>
</feature>
<feature type="region of interest" description="Disordered" evidence="5">
    <location>
        <begin position="1"/>
        <end position="33"/>
    </location>
</feature>
<proteinExistence type="predicted"/>
<accession>A0A841H0Q6</accession>
<evidence type="ECO:0000256" key="6">
    <source>
        <dbReference type="SAM" id="Phobius"/>
    </source>
</evidence>
<dbReference type="PANTHER" id="PTHR36985:SF1">
    <property type="entry name" value="TRANSLOCATION AND ASSEMBLY MODULE SUBUNIT TAMB"/>
    <property type="match status" value="1"/>
</dbReference>
<comment type="subcellular location">
    <subcellularLocation>
        <location evidence="1">Membrane</location>
        <topology evidence="1">Single-pass membrane protein</topology>
    </subcellularLocation>
</comment>
<reference evidence="8 9" key="1">
    <citation type="submission" date="2020-08" db="EMBL/GenBank/DDBJ databases">
        <title>Genomic Encyclopedia of Type Strains, Phase IV (KMG-IV): sequencing the most valuable type-strain genomes for metagenomic binning, comparative biology and taxonomic classification.</title>
        <authorList>
            <person name="Goeker M."/>
        </authorList>
    </citation>
    <scope>NUCLEOTIDE SEQUENCE [LARGE SCALE GENOMIC DNA]</scope>
    <source>
        <strain evidence="8 9">DSM 29007</strain>
    </source>
</reference>
<evidence type="ECO:0000256" key="2">
    <source>
        <dbReference type="ARBA" id="ARBA00022692"/>
    </source>
</evidence>
<evidence type="ECO:0000256" key="3">
    <source>
        <dbReference type="ARBA" id="ARBA00022989"/>
    </source>
</evidence>
<evidence type="ECO:0000313" key="8">
    <source>
        <dbReference type="EMBL" id="MBB6071524.1"/>
    </source>
</evidence>
<protein>
    <recommendedName>
        <fullName evidence="7">Translocation and assembly module TamB C-terminal domain-containing protein</fullName>
    </recommendedName>
</protein>
<evidence type="ECO:0000259" key="7">
    <source>
        <dbReference type="Pfam" id="PF04357"/>
    </source>
</evidence>
<keyword evidence="4 6" id="KW-0472">Membrane</keyword>
<dbReference type="GO" id="GO:0005886">
    <property type="term" value="C:plasma membrane"/>
    <property type="evidence" value="ECO:0007669"/>
    <property type="project" value="InterPro"/>
</dbReference>
<keyword evidence="2 6" id="KW-0812">Transmembrane</keyword>
<name>A0A841H0Q6_9BACT</name>
<dbReference type="Proteomes" id="UP000582837">
    <property type="component" value="Unassembled WGS sequence"/>
</dbReference>
<evidence type="ECO:0000256" key="5">
    <source>
        <dbReference type="SAM" id="MobiDB-lite"/>
    </source>
</evidence>
<comment type="caution">
    <text evidence="8">The sequence shown here is derived from an EMBL/GenBank/DDBJ whole genome shotgun (WGS) entry which is preliminary data.</text>
</comment>
<keyword evidence="9" id="KW-1185">Reference proteome</keyword>
<sequence length="1692" mass="178643">MSDDIAPELPPPPPRRRGRVPAAAAAPGPRRRKGRGLGRIGVLVLGLLLGFALTASLLLWYVNRTRTRVVEEQVRVRLGLPADAFELEKIEEDGSLRVVLRQVAFLDKAGDTIVSAPLARGRLIARTMTGKGAIVIDDVELIRPNARLLQRANGEWNFFDIIKAEAAGQPLNAPGAEEEVSRPLDFRGMRIVDGRVRIARPYVAGPAPTGRFASTKQPERARFGGQTYTIHTLTDVDATLPLVRVGPNGGWRTEITSLTAAVRNPDTRIQAFAGWIQSDPDKTIRFDITRFRTPHSSFDGAGRVLFADAGPVFDLNIRANPLGFADLQGMGFPVPATGTAAFRLAARTQSGGRTVWNVSDARVAILDSRAAGRLTVITAPDQELRFTDTRITLDPLRLRDMETLGYVDELPLLGTVRGEIASLDVLSAGEGGPLRLDLTADLTPRDAPGAEPSVLAAAGLVRFRPGAEEPLRFQDLRVDARPIRLEHLATLSDTVNPLLRGLITGGATISGSPANLRIEGGELVYKVGDAPETVLAGLSGTVRNGEVLQYELRARAQPLALATLTELFPSLPFRRATLAGPISVSGNGDDVRFDMDLQGSAGGIAMAGSVRMGEPMRFDVQGRLEAFRAATLVTGNIPMDGPLSGTFSARGTTEDLRFAVDMRQGANGSFALGGTVRRPGGTGSPQFDVAGRVNEFRIGALIGRPGLLPGPVSGPIAVSGGGRQPYRFDVALTGQMGGVDVRGTFAPGDVPEYAVTGSVRNLDLSGLPGFTDLPGTRLTGNLAVDGRGTTPETFAGRVAFTTLPGTTVGGVTVERGVVRVVSEAGVLRVDTMSLAVRGVRLEASGQLGLTNAAPEPLRFTLDAPNLGVLAAFIPPPGAFEPAISGSLQASGWVQGTLRYPEIAAAVRGAGIQYQGYRAEQLAGNVNLAKGSTVWTGNVALNGQGLTVGGDTYRSLELQANLTPDAATFGVDLRRDENTDLHASGALELQGLSVNAVVLRELNLRLRDVQWALAVPQARLAMLEGGGYRVENLRLQRSGAATGFIEANGTLPATGTADLMIRVAGVDLAELRQLAPAMPDVAGIVTLNAAVTGPVERPRVLLDGLVEGLAFGGLKTDSLALNGEYADRAMQLRATVRLDGRSILSADATVPMTLTLGGLVPGFELLRTEPLRATLTADSLPMQLVAGALPTMLENGVGQAYAQVNVSGTLDDPTVAGTATLAGAAVTVVPLGVRWENMAATVHLQGDQITVDSAVAYTGGDGSVRVTGAVVLDQPGRPSIDLEIRANNFQAADRDDLASLQVNAGLRIGGRLPRADLSGAVEIQDGVIYIPETGAPTEADIVDVDVGELGADTVSAGVATAAGIVGMLVPNNLEVSIGENVRLQSSELSVYVATERPLVLYEGGGLPRVFGDVQTLRGTYTLSVGPIQRDFEISEGSVQFTGTPELNPRLDVNAVHQVRGSDPGAENLAVNIHLGGTLQAPTIALSSNTRPPLPESELLSLLLFGRRSADLASLPSEFTQGVILEQLLGGVITNQLEQVFTQLGFFDYVRLRARPTGVGFGGGVTAISSDILAFASVEAGKQLFEDFYVVLEIANIFSEPRPGASFEYQASRSWAIRGAFEPVRRDPLLLNLQRRAYQFSLEARRRWEYGRPKVTDADVLENIEPPAPDVPAPGQMSTPTGAPPPLPPDPSPD</sequence>
<dbReference type="EMBL" id="JACHIA010000009">
    <property type="protein sequence ID" value="MBB6071524.1"/>
    <property type="molecule type" value="Genomic_DNA"/>
</dbReference>
<evidence type="ECO:0000313" key="9">
    <source>
        <dbReference type="Proteomes" id="UP000582837"/>
    </source>
</evidence>
<organism evidence="8 9">
    <name type="scientific">Longimicrobium terrae</name>
    <dbReference type="NCBI Taxonomy" id="1639882"/>
    <lineage>
        <taxon>Bacteria</taxon>
        <taxon>Pseudomonadati</taxon>
        <taxon>Gemmatimonadota</taxon>
        <taxon>Longimicrobiia</taxon>
        <taxon>Longimicrobiales</taxon>
        <taxon>Longimicrobiaceae</taxon>
        <taxon>Longimicrobium</taxon>
    </lineage>
</organism>
<evidence type="ECO:0000256" key="4">
    <source>
        <dbReference type="ARBA" id="ARBA00023136"/>
    </source>
</evidence>
<dbReference type="Pfam" id="PF04357">
    <property type="entry name" value="TamB"/>
    <property type="match status" value="1"/>
</dbReference>
<dbReference type="RefSeq" id="WP_170034978.1">
    <property type="nucleotide sequence ID" value="NZ_JABDTL010000001.1"/>
</dbReference>
<dbReference type="GO" id="GO:0097347">
    <property type="term" value="C:TAM protein secretion complex"/>
    <property type="evidence" value="ECO:0007669"/>
    <property type="project" value="TreeGrafter"/>
</dbReference>